<evidence type="ECO:0000256" key="8">
    <source>
        <dbReference type="ARBA" id="ARBA00023136"/>
    </source>
</evidence>
<keyword evidence="6" id="KW-0653">Protein transport</keyword>
<proteinExistence type="predicted"/>
<evidence type="ECO:0000256" key="5">
    <source>
        <dbReference type="ARBA" id="ARBA00022692"/>
    </source>
</evidence>
<feature type="transmembrane region" description="Helical" evidence="10">
    <location>
        <begin position="12"/>
        <end position="34"/>
    </location>
</feature>
<evidence type="ECO:0000256" key="9">
    <source>
        <dbReference type="SAM" id="MobiDB-lite"/>
    </source>
</evidence>
<keyword evidence="3" id="KW-1003">Cell membrane</keyword>
<comment type="subcellular location">
    <subcellularLocation>
        <location evidence="1">Cell inner membrane</location>
    </subcellularLocation>
</comment>
<comment type="caution">
    <text evidence="12">The sequence shown here is derived from an EMBL/GenBank/DDBJ whole genome shotgun (WGS) entry which is preliminary data.</text>
</comment>
<dbReference type="OrthoDB" id="7202599at2"/>
<dbReference type="GO" id="GO:0005886">
    <property type="term" value="C:plasma membrane"/>
    <property type="evidence" value="ECO:0007669"/>
    <property type="project" value="UniProtKB-SubCell"/>
</dbReference>
<evidence type="ECO:0000256" key="1">
    <source>
        <dbReference type="ARBA" id="ARBA00004533"/>
    </source>
</evidence>
<organism evidence="12 13">
    <name type="scientific">Sphingomonas desiccabilis</name>
    <dbReference type="NCBI Taxonomy" id="429134"/>
    <lineage>
        <taxon>Bacteria</taxon>
        <taxon>Pseudomonadati</taxon>
        <taxon>Pseudomonadota</taxon>
        <taxon>Alphaproteobacteria</taxon>
        <taxon>Sphingomonadales</taxon>
        <taxon>Sphingomonadaceae</taxon>
        <taxon>Sphingomonas</taxon>
    </lineage>
</organism>
<dbReference type="GO" id="GO:0015031">
    <property type="term" value="P:protein transport"/>
    <property type="evidence" value="ECO:0007669"/>
    <property type="project" value="UniProtKB-KW"/>
</dbReference>
<evidence type="ECO:0000256" key="7">
    <source>
        <dbReference type="ARBA" id="ARBA00022989"/>
    </source>
</evidence>
<keyword evidence="7 10" id="KW-1133">Transmembrane helix</keyword>
<feature type="domain" description="Type II secretion system protein GspC N-terminal" evidence="11">
    <location>
        <begin position="20"/>
        <end position="144"/>
    </location>
</feature>
<evidence type="ECO:0000259" key="11">
    <source>
        <dbReference type="Pfam" id="PF11356"/>
    </source>
</evidence>
<keyword evidence="2" id="KW-0813">Transport</keyword>
<evidence type="ECO:0000313" key="13">
    <source>
        <dbReference type="Proteomes" id="UP000292347"/>
    </source>
</evidence>
<feature type="region of interest" description="Disordered" evidence="9">
    <location>
        <begin position="154"/>
        <end position="185"/>
    </location>
</feature>
<dbReference type="InterPro" id="IPR024961">
    <property type="entry name" value="T2SS_GspC_N"/>
</dbReference>
<evidence type="ECO:0000256" key="10">
    <source>
        <dbReference type="SAM" id="Phobius"/>
    </source>
</evidence>
<evidence type="ECO:0000256" key="4">
    <source>
        <dbReference type="ARBA" id="ARBA00022519"/>
    </source>
</evidence>
<dbReference type="InterPro" id="IPR036034">
    <property type="entry name" value="PDZ_sf"/>
</dbReference>
<protein>
    <submittedName>
        <fullName evidence="12">Signaling protein</fullName>
    </submittedName>
</protein>
<dbReference type="Gene3D" id="2.30.30.830">
    <property type="match status" value="1"/>
</dbReference>
<evidence type="ECO:0000256" key="3">
    <source>
        <dbReference type="ARBA" id="ARBA00022475"/>
    </source>
</evidence>
<evidence type="ECO:0000256" key="6">
    <source>
        <dbReference type="ARBA" id="ARBA00022927"/>
    </source>
</evidence>
<keyword evidence="8 10" id="KW-0472">Membrane</keyword>
<feature type="compositionally biased region" description="Low complexity" evidence="9">
    <location>
        <begin position="163"/>
        <end position="173"/>
    </location>
</feature>
<evidence type="ECO:0000313" key="12">
    <source>
        <dbReference type="EMBL" id="RXZ35583.1"/>
    </source>
</evidence>
<dbReference type="Proteomes" id="UP000292347">
    <property type="component" value="Unassembled WGS sequence"/>
</dbReference>
<gene>
    <name evidence="12" type="ORF">EO081_00255</name>
</gene>
<keyword evidence="13" id="KW-1185">Reference proteome</keyword>
<keyword evidence="4" id="KW-0997">Cell inner membrane</keyword>
<evidence type="ECO:0000256" key="2">
    <source>
        <dbReference type="ARBA" id="ARBA00022448"/>
    </source>
</evidence>
<dbReference type="EMBL" id="SDPT01000001">
    <property type="protein sequence ID" value="RXZ35583.1"/>
    <property type="molecule type" value="Genomic_DNA"/>
</dbReference>
<dbReference type="SUPFAM" id="SSF50156">
    <property type="entry name" value="PDZ domain-like"/>
    <property type="match status" value="1"/>
</dbReference>
<dbReference type="Pfam" id="PF11356">
    <property type="entry name" value="T2SSC"/>
    <property type="match status" value="1"/>
</dbReference>
<accession>A0A4Q2J1H4</accession>
<dbReference type="Gene3D" id="2.30.42.10">
    <property type="match status" value="1"/>
</dbReference>
<reference evidence="12 13" key="1">
    <citation type="submission" date="2019-01" db="EMBL/GenBank/DDBJ databases">
        <title>Sphingomonas mucosissima sp. nov. and Sphingomonas desiccabilis sp. nov., from biological soil crusts in the Colorado Plateau, USA.</title>
        <authorList>
            <person name="Zhu D."/>
        </authorList>
    </citation>
    <scope>NUCLEOTIDE SEQUENCE [LARGE SCALE GENOMIC DNA]</scope>
    <source>
        <strain evidence="12 13">CP1D</strain>
    </source>
</reference>
<dbReference type="AlphaFoldDB" id="A0A4Q2J1H4"/>
<keyword evidence="5 10" id="KW-0812">Transmembrane</keyword>
<sequence length="261" mass="26076">MPPALTPRQKRRTLDLAIALAIVSVAFALAGLVWRMAGHAGTGAVTVPSEGRARPSAVGDLGPLLSWAPFGQAAVGEATQKTGIQAELKGLIFTVPVEQAVAFVATGSEPARAYHVGDALAGLRIEGIQRDRILLNNGGRIEYLGFPDPAALTGTPAAPSGDTAPAASYTPMSSTPPPPAPAPAASALIDRLGATQVPGGYAIGANAPPGMQAGDVVQSINGVALSDPAAADAALAGAGNGPAQITILRDGKPITVTVPIR</sequence>
<name>A0A4Q2J1H4_9SPHN</name>